<dbReference type="Pfam" id="PF17212">
    <property type="entry name" value="Tube"/>
    <property type="match status" value="1"/>
</dbReference>
<evidence type="ECO:0000313" key="2">
    <source>
        <dbReference type="Proteomes" id="UP000240755"/>
    </source>
</evidence>
<dbReference type="EMBL" id="MF574151">
    <property type="protein sequence ID" value="ASU01168.1"/>
    <property type="molecule type" value="Genomic_DNA"/>
</dbReference>
<accession>A0A2D0Y000</accession>
<protein>
    <submittedName>
        <fullName evidence="1">Tail fiber protein / tubular protein A</fullName>
    </submittedName>
</protein>
<name>A0A2D0Y000_9CAUD</name>
<proteinExistence type="predicted"/>
<reference evidence="1 2" key="1">
    <citation type="journal article" date="2017" name="Sci. Rep.">
        <title>Analysis of the CRISPR-Cas system in bacteriophages active on epidemic strains of Vibrio cholerae in Bangladesh.</title>
        <authorList>
            <person name="Naser I.B."/>
            <person name="Hoque M.M."/>
            <person name="Nahid M.A."/>
            <person name="Tareq T.M."/>
            <person name="Rocky M.K."/>
            <person name="Faruque S.M."/>
        </authorList>
    </citation>
    <scope>NUCLEOTIDE SEQUENCE [LARGE SCALE GENOMIC DNA]</scope>
</reference>
<dbReference type="InterPro" id="IPR033767">
    <property type="entry name" value="Tail_Gp11"/>
</dbReference>
<evidence type="ECO:0000313" key="1">
    <source>
        <dbReference type="EMBL" id="ASU01168.1"/>
    </source>
</evidence>
<dbReference type="Proteomes" id="UP000240755">
    <property type="component" value="Segment"/>
</dbReference>
<organism evidence="1 2">
    <name type="scientific">Vibrio phage JSF25</name>
    <dbReference type="NCBI Taxonomy" id="2026085"/>
    <lineage>
        <taxon>Viruses</taxon>
        <taxon>Duplodnaviria</taxon>
        <taxon>Heunggongvirae</taxon>
        <taxon>Uroviricota</taxon>
        <taxon>Caudoviricetes</taxon>
        <taxon>Autographivirales</taxon>
        <taxon>Autotranscriptaviridae</taxon>
        <taxon>Studiervirinae</taxon>
        <taxon>Chatterjeevirus</taxon>
        <taxon>Chatterjeevirus ICP3</taxon>
    </lineage>
</organism>
<sequence>MSISIYESNWQYQAELDAINDILASIGESPVNTLESDANADVVNARRILHKINRQEQSKGWTFNIEDGATLVPDVYSQLIPYMPNYLSVTTTGGTPYVNRGGYVYDRINKTDRFTSPITVNLITLRTFDEMPEQFKSYIVTKAAKEFNIRFFGAPEIDTVLGNELIDLERAVNEYELDYGAFNIFNNDPYVSGAISR</sequence>